<dbReference type="InterPro" id="IPR011330">
    <property type="entry name" value="Glyco_hydro/deAcase_b/a-brl"/>
</dbReference>
<feature type="domain" description="NodB homology" evidence="2">
    <location>
        <begin position="68"/>
        <end position="246"/>
    </location>
</feature>
<dbReference type="OrthoDB" id="9812065at2"/>
<comment type="caution">
    <text evidence="3">The sequence shown here is derived from an EMBL/GenBank/DDBJ whole genome shotgun (WGS) entry which is preliminary data.</text>
</comment>
<protein>
    <submittedName>
        <fullName evidence="3">Polysaccharide deacetylase family protein</fullName>
    </submittedName>
</protein>
<organism evidence="3 4">
    <name type="scientific">Seonamhaeicola marinus</name>
    <dbReference type="NCBI Taxonomy" id="1912246"/>
    <lineage>
        <taxon>Bacteria</taxon>
        <taxon>Pseudomonadati</taxon>
        <taxon>Bacteroidota</taxon>
        <taxon>Flavobacteriia</taxon>
        <taxon>Flavobacteriales</taxon>
        <taxon>Flavobacteriaceae</taxon>
    </lineage>
</organism>
<feature type="transmembrane region" description="Helical" evidence="1">
    <location>
        <begin position="7"/>
        <end position="25"/>
    </location>
</feature>
<dbReference type="GO" id="GO:0005975">
    <property type="term" value="P:carbohydrate metabolic process"/>
    <property type="evidence" value="ECO:0007669"/>
    <property type="project" value="InterPro"/>
</dbReference>
<keyword evidence="1" id="KW-0812">Transmembrane</keyword>
<proteinExistence type="predicted"/>
<evidence type="ECO:0000259" key="2">
    <source>
        <dbReference type="PROSITE" id="PS51677"/>
    </source>
</evidence>
<evidence type="ECO:0000313" key="3">
    <source>
        <dbReference type="EMBL" id="TYA73958.1"/>
    </source>
</evidence>
<keyword evidence="1" id="KW-0472">Membrane</keyword>
<dbReference type="PANTHER" id="PTHR10587">
    <property type="entry name" value="GLYCOSYL TRANSFERASE-RELATED"/>
    <property type="match status" value="1"/>
</dbReference>
<gene>
    <name evidence="3" type="ORF">FUA24_11450</name>
</gene>
<keyword evidence="4" id="KW-1185">Reference proteome</keyword>
<dbReference type="PROSITE" id="PS51677">
    <property type="entry name" value="NODB"/>
    <property type="match status" value="1"/>
</dbReference>
<evidence type="ECO:0000313" key="4">
    <source>
        <dbReference type="Proteomes" id="UP000323930"/>
    </source>
</evidence>
<dbReference type="InterPro" id="IPR002509">
    <property type="entry name" value="NODB_dom"/>
</dbReference>
<dbReference type="CDD" id="cd10917">
    <property type="entry name" value="CE4_NodB_like_6s_7s"/>
    <property type="match status" value="1"/>
</dbReference>
<dbReference type="GO" id="GO:0016810">
    <property type="term" value="F:hydrolase activity, acting on carbon-nitrogen (but not peptide) bonds"/>
    <property type="evidence" value="ECO:0007669"/>
    <property type="project" value="InterPro"/>
</dbReference>
<keyword evidence="1" id="KW-1133">Transmembrane helix</keyword>
<dbReference type="Gene3D" id="3.20.20.370">
    <property type="entry name" value="Glycoside hydrolase/deacetylase"/>
    <property type="match status" value="1"/>
</dbReference>
<dbReference type="AlphaFoldDB" id="A0A5D0HRP9"/>
<dbReference type="SUPFAM" id="SSF88713">
    <property type="entry name" value="Glycoside hydrolase/deacetylase"/>
    <property type="match status" value="1"/>
</dbReference>
<sequence>MLKFKSINILFAFIVILLLVLTFIYNLSFWFFIIAGLLWFIITSLGSALIGWNYHITSLNKSNSETQNRVAITFDDGPNPEYTLQALEVLKTHNAKATFFCIGKHIEKHPEIVSKILEEGHTIGNHTYSHSNFFGFFGTQRVKQELQQTNYVVQKLFGLKMSLYRPAFGVTNPNIKKAIKAIGLISIGWNKRSLDTTKLDTSKVLKRVTSNLKPGDVILLHDTSHKTIEVLEQLLLFLHQQNMKSVSVDTLFNIKAYA</sequence>
<dbReference type="EMBL" id="VSDQ01000679">
    <property type="protein sequence ID" value="TYA73958.1"/>
    <property type="molecule type" value="Genomic_DNA"/>
</dbReference>
<dbReference type="RefSeq" id="WP_148542384.1">
    <property type="nucleotide sequence ID" value="NZ_VSDQ01000679.1"/>
</dbReference>
<name>A0A5D0HRP9_9FLAO</name>
<dbReference type="Pfam" id="PF01522">
    <property type="entry name" value="Polysacc_deac_1"/>
    <property type="match status" value="1"/>
</dbReference>
<evidence type="ECO:0000256" key="1">
    <source>
        <dbReference type="SAM" id="Phobius"/>
    </source>
</evidence>
<feature type="transmembrane region" description="Helical" evidence="1">
    <location>
        <begin position="31"/>
        <end position="52"/>
    </location>
</feature>
<accession>A0A5D0HRP9</accession>
<dbReference type="InterPro" id="IPR050248">
    <property type="entry name" value="Polysacc_deacetylase_ArnD"/>
</dbReference>
<reference evidence="3 4" key="1">
    <citation type="submission" date="2019-08" db="EMBL/GenBank/DDBJ databases">
        <title>Seonamhaeicola sediminis sp. nov., isolated from marine sediment.</title>
        <authorList>
            <person name="Cao W.R."/>
        </authorList>
    </citation>
    <scope>NUCLEOTIDE SEQUENCE [LARGE SCALE GENOMIC DNA]</scope>
    <source>
        <strain evidence="3 4">B011</strain>
    </source>
</reference>
<dbReference type="Proteomes" id="UP000323930">
    <property type="component" value="Unassembled WGS sequence"/>
</dbReference>